<keyword evidence="7" id="KW-0406">Ion transport</keyword>
<dbReference type="InterPro" id="IPR012910">
    <property type="entry name" value="Plug_dom"/>
</dbReference>
<keyword evidence="3 11" id="KW-1134">Transmembrane beta strand</keyword>
<dbReference type="PANTHER" id="PTHR32552:SF81">
    <property type="entry name" value="TONB-DEPENDENT OUTER MEMBRANE RECEPTOR"/>
    <property type="match status" value="1"/>
</dbReference>
<keyword evidence="8 12" id="KW-0798">TonB box</keyword>
<keyword evidence="6" id="KW-0408">Iron</keyword>
<name>A0ABQ4PTQ0_9PROT</name>
<dbReference type="PANTHER" id="PTHR32552">
    <property type="entry name" value="FERRICHROME IRON RECEPTOR-RELATED"/>
    <property type="match status" value="1"/>
</dbReference>
<evidence type="ECO:0000313" key="16">
    <source>
        <dbReference type="EMBL" id="GIU66392.1"/>
    </source>
</evidence>
<comment type="subcellular location">
    <subcellularLocation>
        <location evidence="1 11">Cell outer membrane</location>
        <topology evidence="1 11">Multi-pass membrane protein</topology>
    </subcellularLocation>
</comment>
<evidence type="ECO:0000256" key="6">
    <source>
        <dbReference type="ARBA" id="ARBA00023004"/>
    </source>
</evidence>
<dbReference type="InterPro" id="IPR036942">
    <property type="entry name" value="Beta-barrel_TonB_sf"/>
</dbReference>
<sequence>MNLHTIGRKGLWLAACATSVFAVPAFAQETSVSSEVRPVDEVIVTATRRETTLQNVAVAVTAIGAQAIESAGVKDIRDLTQLAPSLQVPVSENSGSVSARIRGIGTQGSNPGLESSVGVVIDGVFRPRNGVAFGDLGEIRAIEVLRGPQGTLFGRNTSAGLINVTTKKPSFEWGSSGDVTYGNYGLGGAGLGITGPLIEDKLAGRLYVTARARDGYVHVNNGSAETDSNDTSYYAVRGQLLYTPTDTFDARLIFDRAQRAEACCAAVVLVPDTRVPSTTAILNKISPNALQTSQNLKRYLASANRTYDQDIEDSGISLEMNWEVGFGRLTSLTAQRNWERTAGQDIDYSGADVVYRLKSDGGGTSFDNFSQELRYAGTIGQLDWLVGGIYAQETIEHRDRFRIGTDYQAYIGGLLGPALALVRPALAVNPLNPNVTNTQLAGVVSTWQGILGVTPASIGALAAGGGTTDDYVQDSNSWAIFTHNIYQFNDDFSVTLGLRYTNEEKNFSARYKTEGNSACTAIENRLGLDAARNAGALAAIVGAICAPWMRSALDGMDHRQHNREKEWSGIASAAYRFAPNINTYASYSRGYKAGGFNLDRAFSDLQNNVVTSIVSPGAGNRTVRQPDTSFAPETVDAYEVGLKTQWFDKALTANFALYHQTFENFQLNTFTGVSFVVTSVPKVVSQGVEFDYVLRTPLDGLTLTGGASYSMTEYTKKLGAADQPNTFLGQNPNLYWLPGSQLTSSPVWSYGSAVNYEWPILSDTATFNAYLDFRTITDSVTGSNLDPRKTQPGYTLLNGRLAVSTKDERWTIELWGRNLSDERYVQIAFDSPLQGDAPALTNQPALGRFAPRPVTSQINGFVGEPRTYGVTLRWNY</sequence>
<dbReference type="EMBL" id="BPFZ01000002">
    <property type="protein sequence ID" value="GIU66392.1"/>
    <property type="molecule type" value="Genomic_DNA"/>
</dbReference>
<proteinExistence type="inferred from homology"/>
<evidence type="ECO:0000256" key="2">
    <source>
        <dbReference type="ARBA" id="ARBA00022448"/>
    </source>
</evidence>
<evidence type="ECO:0000256" key="3">
    <source>
        <dbReference type="ARBA" id="ARBA00022452"/>
    </source>
</evidence>
<feature type="signal peptide" evidence="13">
    <location>
        <begin position="1"/>
        <end position="27"/>
    </location>
</feature>
<keyword evidence="9 11" id="KW-0472">Membrane</keyword>
<evidence type="ECO:0000313" key="17">
    <source>
        <dbReference type="Proteomes" id="UP001161064"/>
    </source>
</evidence>
<evidence type="ECO:0000259" key="14">
    <source>
        <dbReference type="Pfam" id="PF00593"/>
    </source>
</evidence>
<keyword evidence="13" id="KW-0732">Signal</keyword>
<evidence type="ECO:0000256" key="9">
    <source>
        <dbReference type="ARBA" id="ARBA00023136"/>
    </source>
</evidence>
<evidence type="ECO:0000256" key="10">
    <source>
        <dbReference type="ARBA" id="ARBA00023237"/>
    </source>
</evidence>
<keyword evidence="2 11" id="KW-0813">Transport</keyword>
<comment type="similarity">
    <text evidence="11 12">Belongs to the TonB-dependent receptor family.</text>
</comment>
<reference evidence="16" key="2">
    <citation type="journal article" date="2023" name="ISME Commun">
        <title>Characterization of a bloom-associated alphaproteobacterial lineage, 'Candidatus Phycosocius': insights into freshwater algal-bacterial interactions.</title>
        <authorList>
            <person name="Tanabe Y."/>
            <person name="Yamaguchi H."/>
            <person name="Yoshida M."/>
            <person name="Kai A."/>
            <person name="Okazaki Y."/>
        </authorList>
    </citation>
    <scope>NUCLEOTIDE SEQUENCE</scope>
    <source>
        <strain evidence="16">BOTRYCO-1</strain>
    </source>
</reference>
<keyword evidence="4" id="KW-0410">Iron transport</keyword>
<accession>A0ABQ4PTQ0</accession>
<evidence type="ECO:0000256" key="12">
    <source>
        <dbReference type="RuleBase" id="RU003357"/>
    </source>
</evidence>
<evidence type="ECO:0000256" key="13">
    <source>
        <dbReference type="SAM" id="SignalP"/>
    </source>
</evidence>
<evidence type="ECO:0000256" key="7">
    <source>
        <dbReference type="ARBA" id="ARBA00023065"/>
    </source>
</evidence>
<evidence type="ECO:0000256" key="8">
    <source>
        <dbReference type="ARBA" id="ARBA00023077"/>
    </source>
</evidence>
<comment type="caution">
    <text evidence="16">The sequence shown here is derived from an EMBL/GenBank/DDBJ whole genome shotgun (WGS) entry which is preliminary data.</text>
</comment>
<dbReference type="Pfam" id="PF07715">
    <property type="entry name" value="Plug"/>
    <property type="match status" value="1"/>
</dbReference>
<keyword evidence="10 11" id="KW-0998">Cell outer membrane</keyword>
<feature type="domain" description="TonB-dependent receptor plug" evidence="15">
    <location>
        <begin position="53"/>
        <end position="160"/>
    </location>
</feature>
<evidence type="ECO:0000256" key="1">
    <source>
        <dbReference type="ARBA" id="ARBA00004571"/>
    </source>
</evidence>
<dbReference type="SUPFAM" id="SSF56935">
    <property type="entry name" value="Porins"/>
    <property type="match status" value="1"/>
</dbReference>
<dbReference type="Proteomes" id="UP001161064">
    <property type="component" value="Unassembled WGS sequence"/>
</dbReference>
<gene>
    <name evidence="16" type="ORF">PsB1_0546</name>
</gene>
<evidence type="ECO:0000256" key="11">
    <source>
        <dbReference type="PROSITE-ProRule" id="PRU01360"/>
    </source>
</evidence>
<protein>
    <submittedName>
        <fullName evidence="16">TonB-dependent receptor</fullName>
    </submittedName>
</protein>
<dbReference type="RefSeq" id="WP_284358909.1">
    <property type="nucleotide sequence ID" value="NZ_BPFZ01000002.1"/>
</dbReference>
<dbReference type="InterPro" id="IPR039426">
    <property type="entry name" value="TonB-dep_rcpt-like"/>
</dbReference>
<evidence type="ECO:0000256" key="5">
    <source>
        <dbReference type="ARBA" id="ARBA00022692"/>
    </source>
</evidence>
<dbReference type="Pfam" id="PF00593">
    <property type="entry name" value="TonB_dep_Rec_b-barrel"/>
    <property type="match status" value="1"/>
</dbReference>
<evidence type="ECO:0000259" key="15">
    <source>
        <dbReference type="Pfam" id="PF07715"/>
    </source>
</evidence>
<reference evidence="16" key="1">
    <citation type="submission" date="2021-05" db="EMBL/GenBank/DDBJ databases">
        <authorList>
            <person name="Tanabe Y."/>
        </authorList>
    </citation>
    <scope>NUCLEOTIDE SEQUENCE</scope>
    <source>
        <strain evidence="16">BOTRYCO-1</strain>
    </source>
</reference>
<dbReference type="InterPro" id="IPR000531">
    <property type="entry name" value="Beta-barrel_TonB"/>
</dbReference>
<dbReference type="Gene3D" id="2.40.170.20">
    <property type="entry name" value="TonB-dependent receptor, beta-barrel domain"/>
    <property type="match status" value="2"/>
</dbReference>
<dbReference type="PROSITE" id="PS52016">
    <property type="entry name" value="TONB_DEPENDENT_REC_3"/>
    <property type="match status" value="1"/>
</dbReference>
<organism evidence="16 17">
    <name type="scientific">Candidatus Phycosocius spiralis</name>
    <dbReference type="NCBI Taxonomy" id="2815099"/>
    <lineage>
        <taxon>Bacteria</taxon>
        <taxon>Pseudomonadati</taxon>
        <taxon>Pseudomonadota</taxon>
        <taxon>Alphaproteobacteria</taxon>
        <taxon>Caulobacterales</taxon>
        <taxon>Caulobacterales incertae sedis</taxon>
        <taxon>Candidatus Phycosocius</taxon>
    </lineage>
</organism>
<feature type="domain" description="TonB-dependent receptor-like beta-barrel" evidence="14">
    <location>
        <begin position="317"/>
        <end position="819"/>
    </location>
</feature>
<keyword evidence="16" id="KW-0675">Receptor</keyword>
<feature type="chain" id="PRO_5045398348" evidence="13">
    <location>
        <begin position="28"/>
        <end position="876"/>
    </location>
</feature>
<keyword evidence="17" id="KW-1185">Reference proteome</keyword>
<keyword evidence="5 11" id="KW-0812">Transmembrane</keyword>
<evidence type="ECO:0000256" key="4">
    <source>
        <dbReference type="ARBA" id="ARBA00022496"/>
    </source>
</evidence>